<gene>
    <name evidence="5" type="ORF">CR201_G0004153</name>
</gene>
<dbReference type="InterPro" id="IPR035789">
    <property type="entry name" value="BetaPIX_SH3"/>
</dbReference>
<dbReference type="PRINTS" id="PR00452">
    <property type="entry name" value="SH3DOMAIN"/>
</dbReference>
<organism evidence="5">
    <name type="scientific">Pongo abelii</name>
    <name type="common">Sumatran orangutan</name>
    <name type="synonym">Pongo pygmaeus abelii</name>
    <dbReference type="NCBI Taxonomy" id="9601"/>
    <lineage>
        <taxon>Eukaryota</taxon>
        <taxon>Metazoa</taxon>
        <taxon>Chordata</taxon>
        <taxon>Craniata</taxon>
        <taxon>Vertebrata</taxon>
        <taxon>Euteleostomi</taxon>
        <taxon>Mammalia</taxon>
        <taxon>Eutheria</taxon>
        <taxon>Euarchontoglires</taxon>
        <taxon>Primates</taxon>
        <taxon>Haplorrhini</taxon>
        <taxon>Catarrhini</taxon>
        <taxon>Hominidae</taxon>
        <taxon>Pongo</taxon>
    </lineage>
</organism>
<dbReference type="SUPFAM" id="SSF50044">
    <property type="entry name" value="SH3-domain"/>
    <property type="match status" value="1"/>
</dbReference>
<dbReference type="PROSITE" id="PS50002">
    <property type="entry name" value="SH3"/>
    <property type="match status" value="1"/>
</dbReference>
<dbReference type="SUPFAM" id="SSF48065">
    <property type="entry name" value="DBL homology domain (DH-domain)"/>
    <property type="match status" value="1"/>
</dbReference>
<dbReference type="InterPro" id="IPR001452">
    <property type="entry name" value="SH3_domain"/>
</dbReference>
<dbReference type="SMART" id="SM00326">
    <property type="entry name" value="SH3"/>
    <property type="match status" value="1"/>
</dbReference>
<dbReference type="PANTHER" id="PTHR46026">
    <property type="entry name" value="RHO-TYPE GUANINE NUCLEOTIDE EXCHANGE FACTOR, ISOFORM F"/>
    <property type="match status" value="1"/>
</dbReference>
<dbReference type="Pfam" id="PF07653">
    <property type="entry name" value="SH3_2"/>
    <property type="match status" value="1"/>
</dbReference>
<dbReference type="Gene3D" id="2.30.30.40">
    <property type="entry name" value="SH3 Domains"/>
    <property type="match status" value="1"/>
</dbReference>
<dbReference type="AlphaFoldDB" id="A0A2J8X833"/>
<feature type="domain" description="SH3" evidence="3">
    <location>
        <begin position="6"/>
        <end position="65"/>
    </location>
</feature>
<dbReference type="EMBL" id="NDHI03003370">
    <property type="protein sequence ID" value="PNJ78187.1"/>
    <property type="molecule type" value="Genomic_DNA"/>
</dbReference>
<keyword evidence="1 2" id="KW-0728">SH3 domain</keyword>
<evidence type="ECO:0000313" key="5">
    <source>
        <dbReference type="EMBL" id="PNJ78187.1"/>
    </source>
</evidence>
<proteinExistence type="predicted"/>
<comment type="caution">
    <text evidence="5">The sequence shown here is derived from an EMBL/GenBank/DDBJ whole genome shotgun (WGS) entry which is preliminary data.</text>
</comment>
<evidence type="ECO:0000256" key="2">
    <source>
        <dbReference type="PROSITE-ProRule" id="PRU00192"/>
    </source>
</evidence>
<evidence type="ECO:0000256" key="1">
    <source>
        <dbReference type="ARBA" id="ARBA00022443"/>
    </source>
</evidence>
<dbReference type="GO" id="GO:0030032">
    <property type="term" value="P:lamellipodium assembly"/>
    <property type="evidence" value="ECO:0007669"/>
    <property type="project" value="TreeGrafter"/>
</dbReference>
<dbReference type="FunFam" id="2.30.30.40:FF:000034">
    <property type="entry name" value="Rho guanine nucleotide exchange factor (GEF) 7"/>
    <property type="match status" value="1"/>
</dbReference>
<dbReference type="CDD" id="cd12061">
    <property type="entry name" value="SH3_betaPIX"/>
    <property type="match status" value="1"/>
</dbReference>
<dbReference type="InterPro" id="IPR036028">
    <property type="entry name" value="SH3-like_dom_sf"/>
</dbReference>
<dbReference type="Pfam" id="PF00621">
    <property type="entry name" value="RhoGEF"/>
    <property type="match status" value="1"/>
</dbReference>
<accession>A0A2J8X833</accession>
<sequence length="215" mass="24097">MTDNSNNQLVVRAKFNFQQTNEDELSFSKGDVIHVTRVEEGGWWEGTLNGRTGWFPSNYVREVKASEKPVSPKSGTLKSPPKGFDTTAINKSYYNVVLQNILETENEYSKELQTVLSTYLRPLQTSEKLSSANISYLMGNLEEICSFQQMLVQSLEECTNQYLAAERKAVLVNVETHPETGGEVEPGSHGPEVLPVRLKGMPASRHIWEPECAVV</sequence>
<feature type="domain" description="DH" evidence="4">
    <location>
        <begin position="93"/>
        <end position="215"/>
    </location>
</feature>
<reference evidence="5" key="1">
    <citation type="submission" date="2017-12" db="EMBL/GenBank/DDBJ databases">
        <title>High-resolution comparative analysis of great ape genomes.</title>
        <authorList>
            <person name="Pollen A."/>
            <person name="Hastie A."/>
            <person name="Hormozdiari F."/>
            <person name="Dougherty M."/>
            <person name="Liu R."/>
            <person name="Chaisson M."/>
            <person name="Hoppe E."/>
            <person name="Hill C."/>
            <person name="Pang A."/>
            <person name="Hillier L."/>
            <person name="Baker C."/>
            <person name="Armstrong J."/>
            <person name="Shendure J."/>
            <person name="Paten B."/>
            <person name="Wilson R."/>
            <person name="Chao H."/>
            <person name="Schneider V."/>
            <person name="Ventura M."/>
            <person name="Kronenberg Z."/>
            <person name="Murali S."/>
            <person name="Gordon D."/>
            <person name="Cantsilieris S."/>
            <person name="Munson K."/>
            <person name="Nelson B."/>
            <person name="Raja A."/>
            <person name="Underwood J."/>
            <person name="Diekhans M."/>
            <person name="Fiddes I."/>
            <person name="Haussler D."/>
            <person name="Eichler E."/>
        </authorList>
    </citation>
    <scope>NUCLEOTIDE SEQUENCE [LARGE SCALE GENOMIC DNA]</scope>
    <source>
        <strain evidence="5">Susie</strain>
    </source>
</reference>
<dbReference type="Gene3D" id="1.20.900.10">
    <property type="entry name" value="Dbl homology (DH) domain"/>
    <property type="match status" value="1"/>
</dbReference>
<evidence type="ECO:0000259" key="3">
    <source>
        <dbReference type="PROSITE" id="PS50002"/>
    </source>
</evidence>
<dbReference type="InterPro" id="IPR000219">
    <property type="entry name" value="DH_dom"/>
</dbReference>
<dbReference type="GO" id="GO:0005737">
    <property type="term" value="C:cytoplasm"/>
    <property type="evidence" value="ECO:0007669"/>
    <property type="project" value="TreeGrafter"/>
</dbReference>
<dbReference type="PROSITE" id="PS50010">
    <property type="entry name" value="DH_2"/>
    <property type="match status" value="1"/>
</dbReference>
<dbReference type="InterPro" id="IPR035899">
    <property type="entry name" value="DBL_dom_sf"/>
</dbReference>
<dbReference type="GO" id="GO:0030027">
    <property type="term" value="C:lamellipodium"/>
    <property type="evidence" value="ECO:0007669"/>
    <property type="project" value="TreeGrafter"/>
</dbReference>
<name>A0A2J8X833_PONAB</name>
<protein>
    <submittedName>
        <fullName evidence="5">ARHGEF7 isoform 10</fullName>
    </submittedName>
</protein>
<evidence type="ECO:0000259" key="4">
    <source>
        <dbReference type="PROSITE" id="PS50010"/>
    </source>
</evidence>
<dbReference type="GO" id="GO:0005085">
    <property type="term" value="F:guanyl-nucleotide exchange factor activity"/>
    <property type="evidence" value="ECO:0007669"/>
    <property type="project" value="InterPro"/>
</dbReference>
<dbReference type="PANTHER" id="PTHR46026:SF3">
    <property type="entry name" value="RHO GUANINE NUCLEOTIDE EXCHANGE FACTOR 7"/>
    <property type="match status" value="1"/>
</dbReference>